<evidence type="ECO:0000313" key="6">
    <source>
        <dbReference type="Proteomes" id="UP000304148"/>
    </source>
</evidence>
<protein>
    <submittedName>
        <fullName evidence="5">DNA-binding transcriptional regulator, AcrR family</fullName>
    </submittedName>
</protein>
<evidence type="ECO:0000256" key="3">
    <source>
        <dbReference type="SAM" id="MobiDB-lite"/>
    </source>
</evidence>
<dbReference type="PRINTS" id="PR00455">
    <property type="entry name" value="HTHTETR"/>
</dbReference>
<dbReference type="SUPFAM" id="SSF48498">
    <property type="entry name" value="Tetracyclin repressor-like, C-terminal domain"/>
    <property type="match status" value="1"/>
</dbReference>
<keyword evidence="1 2" id="KW-0238">DNA-binding</keyword>
<evidence type="ECO:0000313" key="5">
    <source>
        <dbReference type="EMBL" id="SYX85007.1"/>
    </source>
</evidence>
<feature type="region of interest" description="Disordered" evidence="3">
    <location>
        <begin position="1"/>
        <end position="25"/>
    </location>
</feature>
<name>A0A383RD38_PAEAL</name>
<dbReference type="InterPro" id="IPR001647">
    <property type="entry name" value="HTH_TetR"/>
</dbReference>
<dbReference type="InterPro" id="IPR050624">
    <property type="entry name" value="HTH-type_Tx_Regulator"/>
</dbReference>
<reference evidence="6" key="1">
    <citation type="submission" date="2018-08" db="EMBL/GenBank/DDBJ databases">
        <authorList>
            <person name="Chevrot R."/>
        </authorList>
    </citation>
    <scope>NUCLEOTIDE SEQUENCE [LARGE SCALE GENOMIC DNA]</scope>
</reference>
<dbReference type="PANTHER" id="PTHR43479:SF11">
    <property type="entry name" value="ACREF_ENVCD OPERON REPRESSOR-RELATED"/>
    <property type="match status" value="1"/>
</dbReference>
<dbReference type="Proteomes" id="UP000304148">
    <property type="component" value="Chromosome"/>
</dbReference>
<sequence length="224" mass="25205">MTDESVKKRGRCKLPKLPTVPNQEQDRRQQLMNAALYLFASKGYHCTKISDVVKTAGVSQGTFYWYFHSKEQIILELIHDGKEKLTNVIAQGYRKHSGTIDDMVSSSARLLTELFTFADQNRNLMALLLMKGQGADPAVREAVSQTWIAFEEAFKHNIQRATELGMLPNTNDLSLRANILVCLITGVLSKWLFGPMHEVDYLSDYSPAEIAEATATFEFRGLLG</sequence>
<evidence type="ECO:0000256" key="2">
    <source>
        <dbReference type="PROSITE-ProRule" id="PRU00335"/>
    </source>
</evidence>
<dbReference type="PANTHER" id="PTHR43479">
    <property type="entry name" value="ACREF/ENVCD OPERON REPRESSOR-RELATED"/>
    <property type="match status" value="1"/>
</dbReference>
<dbReference type="GO" id="GO:0003677">
    <property type="term" value="F:DNA binding"/>
    <property type="evidence" value="ECO:0007669"/>
    <property type="project" value="UniProtKB-UniRule"/>
</dbReference>
<dbReference type="EMBL" id="LS992241">
    <property type="protein sequence ID" value="SYX85007.1"/>
    <property type="molecule type" value="Genomic_DNA"/>
</dbReference>
<dbReference type="Pfam" id="PF00440">
    <property type="entry name" value="TetR_N"/>
    <property type="match status" value="1"/>
</dbReference>
<evidence type="ECO:0000259" key="4">
    <source>
        <dbReference type="PROSITE" id="PS50977"/>
    </source>
</evidence>
<accession>A0A383RD38</accession>
<feature type="DNA-binding region" description="H-T-H motif" evidence="2">
    <location>
        <begin position="48"/>
        <end position="67"/>
    </location>
</feature>
<dbReference type="InterPro" id="IPR036271">
    <property type="entry name" value="Tet_transcr_reg_TetR-rel_C_sf"/>
</dbReference>
<gene>
    <name evidence="5" type="ORF">PBLR_13429</name>
</gene>
<proteinExistence type="predicted"/>
<feature type="domain" description="HTH tetR-type" evidence="4">
    <location>
        <begin position="25"/>
        <end position="85"/>
    </location>
</feature>
<organism evidence="5 6">
    <name type="scientific">Paenibacillus alvei</name>
    <name type="common">Bacillus alvei</name>
    <dbReference type="NCBI Taxonomy" id="44250"/>
    <lineage>
        <taxon>Bacteria</taxon>
        <taxon>Bacillati</taxon>
        <taxon>Bacillota</taxon>
        <taxon>Bacilli</taxon>
        <taxon>Bacillales</taxon>
        <taxon>Paenibacillaceae</taxon>
        <taxon>Paenibacillus</taxon>
    </lineage>
</organism>
<dbReference type="PROSITE" id="PS50977">
    <property type="entry name" value="HTH_TETR_2"/>
    <property type="match status" value="1"/>
</dbReference>
<dbReference type="Gene3D" id="1.10.10.60">
    <property type="entry name" value="Homeodomain-like"/>
    <property type="match status" value="1"/>
</dbReference>
<dbReference type="InterPro" id="IPR009057">
    <property type="entry name" value="Homeodomain-like_sf"/>
</dbReference>
<dbReference type="AlphaFoldDB" id="A0A383RD38"/>
<evidence type="ECO:0000256" key="1">
    <source>
        <dbReference type="ARBA" id="ARBA00023125"/>
    </source>
</evidence>
<dbReference type="SUPFAM" id="SSF46689">
    <property type="entry name" value="Homeodomain-like"/>
    <property type="match status" value="1"/>
</dbReference>
<dbReference type="Gene3D" id="1.10.357.10">
    <property type="entry name" value="Tetracycline Repressor, domain 2"/>
    <property type="match status" value="1"/>
</dbReference>